<reference evidence="1 2" key="1">
    <citation type="journal article" date="2013" name="Int. J. Syst. Evol. Microbiol.">
        <title>Aquimarina gracilis sp. nov., isolated from the gut microflora of a mussel, Mytilus coruscus, and emended description of Aquimarina spongiae.</title>
        <authorList>
            <person name="Park S.C."/>
            <person name="Choe H.N."/>
            <person name="Baik K.S."/>
            <person name="Seong C.N."/>
        </authorList>
    </citation>
    <scope>NUCLEOTIDE SEQUENCE [LARGE SCALE GENOMIC DNA]</scope>
    <source>
        <strain evidence="1 2">PSC32</strain>
    </source>
</reference>
<evidence type="ECO:0000313" key="1">
    <source>
        <dbReference type="EMBL" id="MEB3346182.1"/>
    </source>
</evidence>
<keyword evidence="2" id="KW-1185">Reference proteome</keyword>
<protein>
    <submittedName>
        <fullName evidence="1">DUF2911 domain-containing protein</fullName>
    </submittedName>
</protein>
<dbReference type="Pfam" id="PF11138">
    <property type="entry name" value="DUF2911"/>
    <property type="match status" value="1"/>
</dbReference>
<dbReference type="EMBL" id="JAYKLX010000005">
    <property type="protein sequence ID" value="MEB3346182.1"/>
    <property type="molecule type" value="Genomic_DNA"/>
</dbReference>
<name>A0ABU5ZWE2_9FLAO</name>
<accession>A0ABU5ZWE2</accession>
<comment type="caution">
    <text evidence="1">The sequence shown here is derived from an EMBL/GenBank/DDBJ whole genome shotgun (WGS) entry which is preliminary data.</text>
</comment>
<organism evidence="1 2">
    <name type="scientific">Aquimarina gracilis</name>
    <dbReference type="NCBI Taxonomy" id="874422"/>
    <lineage>
        <taxon>Bacteria</taxon>
        <taxon>Pseudomonadati</taxon>
        <taxon>Bacteroidota</taxon>
        <taxon>Flavobacteriia</taxon>
        <taxon>Flavobacteriales</taxon>
        <taxon>Flavobacteriaceae</taxon>
        <taxon>Aquimarina</taxon>
    </lineage>
</organism>
<proteinExistence type="predicted"/>
<gene>
    <name evidence="1" type="ORF">U6A24_11960</name>
</gene>
<dbReference type="Proteomes" id="UP001327027">
    <property type="component" value="Unassembled WGS sequence"/>
</dbReference>
<sequence length="281" mass="32039">MLQKAFIILSFIFGSTTIGVAQLKVPALSSSSEIKQTLGLTTIEIQYSRPNRKNRKIFGANGLVPFNEFWRTGANSATKIIFDDDVFVGDKNLEKGTYTILTKPGDENWEVNFYPYNSRNWNTYVKLKPKVVLTIKKKALQNMVETLTIGFDEVTFENANLIIAWEQTQVKIPIRVAVKEKVLNNIKKTMNGPSNADYFQAALFLHETKTNLEEALVYIQKVTKSDKALFFQVHREALILADLNRKKEAMQVAKLSLQLSKQANNKDFIRLNEKLIQKLSD</sequence>
<evidence type="ECO:0000313" key="2">
    <source>
        <dbReference type="Proteomes" id="UP001327027"/>
    </source>
</evidence>
<dbReference type="InterPro" id="IPR021314">
    <property type="entry name" value="DUF2911"/>
</dbReference>
<dbReference type="RefSeq" id="WP_324180207.1">
    <property type="nucleotide sequence ID" value="NZ_BAABAW010000024.1"/>
</dbReference>